<dbReference type="AlphaFoldDB" id="A0A1X7RAY5"/>
<protein>
    <submittedName>
        <fullName evidence="2">Uncharacterized protein</fullName>
    </submittedName>
</protein>
<dbReference type="OrthoDB" id="2122015at2759"/>
<evidence type="ECO:0000313" key="2">
    <source>
        <dbReference type="EMBL" id="SMN22828.1"/>
    </source>
</evidence>
<proteinExistence type="predicted"/>
<evidence type="ECO:0000256" key="1">
    <source>
        <dbReference type="SAM" id="Phobius"/>
    </source>
</evidence>
<gene>
    <name evidence="2" type="ORF">KASA_0E00770G</name>
</gene>
<keyword evidence="1" id="KW-0812">Transmembrane</keyword>
<name>A0A1X7RAY5_9SACH</name>
<feature type="transmembrane region" description="Helical" evidence="1">
    <location>
        <begin position="30"/>
        <end position="48"/>
    </location>
</feature>
<dbReference type="GO" id="GO:0005739">
    <property type="term" value="C:mitochondrion"/>
    <property type="evidence" value="ECO:0007669"/>
    <property type="project" value="GOC"/>
</dbReference>
<organism evidence="2 3">
    <name type="scientific">Maudiozyma saulgeensis</name>
    <dbReference type="NCBI Taxonomy" id="1789683"/>
    <lineage>
        <taxon>Eukaryota</taxon>
        <taxon>Fungi</taxon>
        <taxon>Dikarya</taxon>
        <taxon>Ascomycota</taxon>
        <taxon>Saccharomycotina</taxon>
        <taxon>Saccharomycetes</taxon>
        <taxon>Saccharomycetales</taxon>
        <taxon>Saccharomycetaceae</taxon>
        <taxon>Maudiozyma</taxon>
    </lineage>
</organism>
<keyword evidence="1" id="KW-1133">Transmembrane helix</keyword>
<reference evidence="2 3" key="1">
    <citation type="submission" date="2017-04" db="EMBL/GenBank/DDBJ databases">
        <authorList>
            <person name="Afonso C.L."/>
            <person name="Miller P.J."/>
            <person name="Scott M.A."/>
            <person name="Spackman E."/>
            <person name="Goraichik I."/>
            <person name="Dimitrov K.M."/>
            <person name="Suarez D.L."/>
            <person name="Swayne D.E."/>
        </authorList>
    </citation>
    <scope>NUCLEOTIDE SEQUENCE [LARGE SCALE GENOMIC DNA]</scope>
</reference>
<dbReference type="Proteomes" id="UP000196158">
    <property type="component" value="Unassembled WGS sequence"/>
</dbReference>
<accession>A0A1X7RAY5</accession>
<dbReference type="InterPro" id="IPR035195">
    <property type="entry name" value="Emr1"/>
</dbReference>
<dbReference type="Pfam" id="PF17237">
    <property type="entry name" value="Emr1"/>
    <property type="match status" value="1"/>
</dbReference>
<evidence type="ECO:0000313" key="3">
    <source>
        <dbReference type="Proteomes" id="UP000196158"/>
    </source>
</evidence>
<keyword evidence="3" id="KW-1185">Reference proteome</keyword>
<keyword evidence="1" id="KW-0472">Membrane</keyword>
<dbReference type="STRING" id="1789683.A0A1X7RAY5"/>
<dbReference type="GO" id="GO:0007008">
    <property type="term" value="P:outer mitochondrial membrane organization"/>
    <property type="evidence" value="ECO:0007669"/>
    <property type="project" value="InterPro"/>
</dbReference>
<sequence length="54" mass="6146">MGITLIFKQIRGIFAQSHRKSEQVQLSRRAFFQLLGYLGGCVIISLATQSQYLE</sequence>
<dbReference type="EMBL" id="FXLY01000014">
    <property type="protein sequence ID" value="SMN22828.1"/>
    <property type="molecule type" value="Genomic_DNA"/>
</dbReference>